<accession>A0A160THZ9</accession>
<protein>
    <submittedName>
        <fullName evidence="2">Uncharacterized protein</fullName>
    </submittedName>
</protein>
<gene>
    <name evidence="2" type="ORF">MGWOODY_Smn1812</name>
</gene>
<proteinExistence type="predicted"/>
<evidence type="ECO:0000313" key="2">
    <source>
        <dbReference type="EMBL" id="CUS43728.1"/>
    </source>
</evidence>
<evidence type="ECO:0000256" key="1">
    <source>
        <dbReference type="SAM" id="MobiDB-lite"/>
    </source>
</evidence>
<name>A0A160THZ9_9ZZZZ</name>
<reference evidence="2" key="1">
    <citation type="submission" date="2015-10" db="EMBL/GenBank/DDBJ databases">
        <authorList>
            <person name="Gilbert D.G."/>
        </authorList>
    </citation>
    <scope>NUCLEOTIDE SEQUENCE</scope>
</reference>
<feature type="region of interest" description="Disordered" evidence="1">
    <location>
        <begin position="39"/>
        <end position="79"/>
    </location>
</feature>
<dbReference type="EMBL" id="CZQE01000079">
    <property type="protein sequence ID" value="CUS43728.1"/>
    <property type="molecule type" value="Genomic_DNA"/>
</dbReference>
<dbReference type="AlphaFoldDB" id="A0A160THZ9"/>
<organism evidence="2">
    <name type="scientific">hydrothermal vent metagenome</name>
    <dbReference type="NCBI Taxonomy" id="652676"/>
    <lineage>
        <taxon>unclassified sequences</taxon>
        <taxon>metagenomes</taxon>
        <taxon>ecological metagenomes</taxon>
    </lineage>
</organism>
<sequence>MWTFLILCMMTMSLFAASMVHANEDLACMDSSSTQILGHVDGDGDQVPADSDNGYPHHHGACHGHQVTPQSDNDGPVVSLASQALPSPGKSYLLPAATVDPALRPPQT</sequence>